<dbReference type="InterPro" id="IPR052962">
    <property type="entry name" value="AA_Transporter_AGT"/>
</dbReference>
<feature type="transmembrane region" description="Helical" evidence="5">
    <location>
        <begin position="131"/>
        <end position="155"/>
    </location>
</feature>
<dbReference type="Gene3D" id="1.20.1740.10">
    <property type="entry name" value="Amino acid/polyamine transporter I"/>
    <property type="match status" value="1"/>
</dbReference>
<dbReference type="AlphaFoldDB" id="A0AAW9RLT9"/>
<dbReference type="RefSeq" id="WP_340332392.1">
    <property type="nucleotide sequence ID" value="NZ_JAZHOF010000013.1"/>
</dbReference>
<gene>
    <name evidence="6" type="ORF">V3328_24660</name>
</gene>
<feature type="transmembrane region" description="Helical" evidence="5">
    <location>
        <begin position="278"/>
        <end position="298"/>
    </location>
</feature>
<evidence type="ECO:0000256" key="5">
    <source>
        <dbReference type="SAM" id="Phobius"/>
    </source>
</evidence>
<evidence type="ECO:0000256" key="4">
    <source>
        <dbReference type="ARBA" id="ARBA00023136"/>
    </source>
</evidence>
<feature type="transmembrane region" description="Helical" evidence="5">
    <location>
        <begin position="397"/>
        <end position="419"/>
    </location>
</feature>
<dbReference type="PIRSF" id="PIRSF006060">
    <property type="entry name" value="AA_transporter"/>
    <property type="match status" value="1"/>
</dbReference>
<evidence type="ECO:0000313" key="7">
    <source>
        <dbReference type="Proteomes" id="UP001378188"/>
    </source>
</evidence>
<feature type="transmembrane region" description="Helical" evidence="5">
    <location>
        <begin position="7"/>
        <end position="28"/>
    </location>
</feature>
<dbReference type="GO" id="GO:0022857">
    <property type="term" value="F:transmembrane transporter activity"/>
    <property type="evidence" value="ECO:0007669"/>
    <property type="project" value="InterPro"/>
</dbReference>
<organism evidence="6 7">
    <name type="scientific">Microbaculum marinum</name>
    <dbReference type="NCBI Taxonomy" id="1764581"/>
    <lineage>
        <taxon>Bacteria</taxon>
        <taxon>Pseudomonadati</taxon>
        <taxon>Pseudomonadota</taxon>
        <taxon>Alphaproteobacteria</taxon>
        <taxon>Hyphomicrobiales</taxon>
        <taxon>Tepidamorphaceae</taxon>
        <taxon>Microbaculum</taxon>
    </lineage>
</organism>
<comment type="caution">
    <text evidence="6">The sequence shown here is derived from an EMBL/GenBank/DDBJ whole genome shotgun (WGS) entry which is preliminary data.</text>
</comment>
<feature type="transmembrane region" description="Helical" evidence="5">
    <location>
        <begin position="425"/>
        <end position="441"/>
    </location>
</feature>
<dbReference type="Proteomes" id="UP001378188">
    <property type="component" value="Unassembled WGS sequence"/>
</dbReference>
<keyword evidence="3 5" id="KW-1133">Transmembrane helix</keyword>
<evidence type="ECO:0000256" key="3">
    <source>
        <dbReference type="ARBA" id="ARBA00022989"/>
    </source>
</evidence>
<sequence length="524" mass="54671">MALQRTIGLTGLTFIGMGGVLGSGWLFAPMLAAQQAGPAAILAWCIGGVAIIIVALPFAELTALLPEAGAMARLPRYSHGGMTSMIIGWSAWLGYATAPPIEAIAIIKYVHPLFPGIFDPTATDLAHGPTTGGYVAACAILAVMVVINALGVAWLNKANAIITTAKILLPLIIIATFLTTDFHIGNFTAFGGFAPYGLAGILSAVSLGGVVFAFLGFRHIIDLAGEASRPHFNVPTALMLTVVACFGLYVLLQVAFIGGVPASAVSNGWNKTDFAHHLGPLAGIAVVIGASWLIALIYGGAVLGPFGSGLIATGSNARLGMALAENGFFPALFTRLSSKDVPFNALVLGFAAGVCFLTLSLPEVVALNSSAIVLSLCIGPLAVVAMRKQLPRRRRPIRLPAAAVMAPLGFIVATLIIYWSGWGTIWRLDIGLAAGLLIYVVKRRLEPGDDPVDLTSARWLFIYIIGVNAVSYLGTFGGGIAVLPFGWDMAVLAAFSLVCFRIGLVDALEPARTRELVEISMPGP</sequence>
<feature type="transmembrane region" description="Helical" evidence="5">
    <location>
        <begin position="40"/>
        <end position="65"/>
    </location>
</feature>
<evidence type="ECO:0000256" key="1">
    <source>
        <dbReference type="ARBA" id="ARBA00004141"/>
    </source>
</evidence>
<dbReference type="PANTHER" id="PTHR47547">
    <property type="match status" value="1"/>
</dbReference>
<dbReference type="Pfam" id="PF13520">
    <property type="entry name" value="AA_permease_2"/>
    <property type="match status" value="1"/>
</dbReference>
<feature type="transmembrane region" description="Helical" evidence="5">
    <location>
        <begin position="461"/>
        <end position="483"/>
    </location>
</feature>
<name>A0AAW9RLT9_9HYPH</name>
<feature type="transmembrane region" description="Helical" evidence="5">
    <location>
        <begin position="365"/>
        <end position="385"/>
    </location>
</feature>
<dbReference type="PANTHER" id="PTHR47547:SF1">
    <property type="entry name" value="ASPARTATE-PROTON SYMPORTER"/>
    <property type="match status" value="1"/>
</dbReference>
<feature type="transmembrane region" description="Helical" evidence="5">
    <location>
        <begin position="489"/>
        <end position="508"/>
    </location>
</feature>
<dbReference type="GO" id="GO:0016020">
    <property type="term" value="C:membrane"/>
    <property type="evidence" value="ECO:0007669"/>
    <property type="project" value="UniProtKB-SubCell"/>
</dbReference>
<accession>A0AAW9RLT9</accession>
<feature type="transmembrane region" description="Helical" evidence="5">
    <location>
        <begin position="341"/>
        <end position="359"/>
    </location>
</feature>
<feature type="transmembrane region" description="Helical" evidence="5">
    <location>
        <begin position="237"/>
        <end position="258"/>
    </location>
</feature>
<keyword evidence="2 5" id="KW-0812">Transmembrane</keyword>
<protein>
    <submittedName>
        <fullName evidence="6">APC family permease</fullName>
    </submittedName>
</protein>
<comment type="subcellular location">
    <subcellularLocation>
        <location evidence="1">Membrane</location>
        <topology evidence="1">Multi-pass membrane protein</topology>
    </subcellularLocation>
</comment>
<dbReference type="InterPro" id="IPR002293">
    <property type="entry name" value="AA/rel_permease1"/>
</dbReference>
<keyword evidence="7" id="KW-1185">Reference proteome</keyword>
<reference evidence="6 7" key="1">
    <citation type="submission" date="2024-02" db="EMBL/GenBank/DDBJ databases">
        <title>Genome analysis and characterization of Microbaculum marinisediminis sp. nov., isolated from marine sediment.</title>
        <authorList>
            <person name="Du Z.-J."/>
            <person name="Ye Y.-Q."/>
            <person name="Zhang Z.-R."/>
            <person name="Yuan S.-M."/>
            <person name="Zhang X.-Y."/>
        </authorList>
    </citation>
    <scope>NUCLEOTIDE SEQUENCE [LARGE SCALE GENOMIC DNA]</scope>
    <source>
        <strain evidence="6 7">SDUM1044001</strain>
    </source>
</reference>
<proteinExistence type="predicted"/>
<keyword evidence="4 5" id="KW-0472">Membrane</keyword>
<feature type="transmembrane region" description="Helical" evidence="5">
    <location>
        <begin position="167"/>
        <end position="184"/>
    </location>
</feature>
<evidence type="ECO:0000256" key="2">
    <source>
        <dbReference type="ARBA" id="ARBA00022692"/>
    </source>
</evidence>
<evidence type="ECO:0000313" key="6">
    <source>
        <dbReference type="EMBL" id="MEJ8574692.1"/>
    </source>
</evidence>
<feature type="transmembrane region" description="Helical" evidence="5">
    <location>
        <begin position="196"/>
        <end position="217"/>
    </location>
</feature>
<dbReference type="EMBL" id="JAZHOF010000013">
    <property type="protein sequence ID" value="MEJ8574692.1"/>
    <property type="molecule type" value="Genomic_DNA"/>
</dbReference>
<feature type="transmembrane region" description="Helical" evidence="5">
    <location>
        <begin position="86"/>
        <end position="111"/>
    </location>
</feature>